<protein>
    <recommendedName>
        <fullName evidence="3">UDP-glucose 4-epimerase</fullName>
    </recommendedName>
</protein>
<dbReference type="AlphaFoldDB" id="A0A226X0U8"/>
<dbReference type="Proteomes" id="UP000214720">
    <property type="component" value="Unassembled WGS sequence"/>
</dbReference>
<proteinExistence type="predicted"/>
<name>A0A226X0U8_CABSO</name>
<evidence type="ECO:0000313" key="2">
    <source>
        <dbReference type="Proteomes" id="UP000214720"/>
    </source>
</evidence>
<comment type="caution">
    <text evidence="1">The sequence shown here is derived from an EMBL/GenBank/DDBJ whole genome shotgun (WGS) entry which is preliminary data.</text>
</comment>
<accession>A0A226X0U8</accession>
<dbReference type="EMBL" id="MTHB01000123">
    <property type="protein sequence ID" value="OXC76630.1"/>
    <property type="molecule type" value="Genomic_DNA"/>
</dbReference>
<reference evidence="2" key="1">
    <citation type="submission" date="2017-01" db="EMBL/GenBank/DDBJ databases">
        <title>Genome Analysis of Deinococcus marmoris KOPRI26562.</title>
        <authorList>
            <person name="Kim J.H."/>
            <person name="Oh H.-M."/>
        </authorList>
    </citation>
    <scope>NUCLEOTIDE SEQUENCE [LARGE SCALE GENOMIC DNA]</scope>
    <source>
        <strain evidence="2">PAMC 26633</strain>
    </source>
</reference>
<dbReference type="OrthoDB" id="9154435at2"/>
<organism evidence="1 2">
    <name type="scientific">Caballeronia sordidicola</name>
    <name type="common">Burkholderia sordidicola</name>
    <dbReference type="NCBI Taxonomy" id="196367"/>
    <lineage>
        <taxon>Bacteria</taxon>
        <taxon>Pseudomonadati</taxon>
        <taxon>Pseudomonadota</taxon>
        <taxon>Betaproteobacteria</taxon>
        <taxon>Burkholderiales</taxon>
        <taxon>Burkholderiaceae</taxon>
        <taxon>Caballeronia</taxon>
    </lineage>
</organism>
<evidence type="ECO:0000313" key="1">
    <source>
        <dbReference type="EMBL" id="OXC76630.1"/>
    </source>
</evidence>
<evidence type="ECO:0008006" key="3">
    <source>
        <dbReference type="Google" id="ProtNLM"/>
    </source>
</evidence>
<sequence>MNLSGRVNEGNGNWSVTAKTHEAEGGFICQINVTARNLHGDFTHEFKDSHIFIAEQDAVLHGLREGMIWIDLEISRTIRV</sequence>
<gene>
    <name evidence="1" type="ORF">BSU04_21675</name>
</gene>
<dbReference type="RefSeq" id="WP_089162346.1">
    <property type="nucleotide sequence ID" value="NZ_MTHB01000123.1"/>
</dbReference>